<feature type="compositionally biased region" description="Low complexity" evidence="1">
    <location>
        <begin position="1"/>
        <end position="11"/>
    </location>
</feature>
<feature type="region of interest" description="Disordered" evidence="1">
    <location>
        <begin position="1"/>
        <end position="24"/>
    </location>
</feature>
<evidence type="ECO:0000313" key="2">
    <source>
        <dbReference type="EMBL" id="MDD9205096.1"/>
    </source>
</evidence>
<keyword evidence="3" id="KW-1185">Reference proteome</keyword>
<organism evidence="2 3">
    <name type="scientific">Georgenia halotolerans</name>
    <dbReference type="NCBI Taxonomy" id="3028317"/>
    <lineage>
        <taxon>Bacteria</taxon>
        <taxon>Bacillati</taxon>
        <taxon>Actinomycetota</taxon>
        <taxon>Actinomycetes</taxon>
        <taxon>Micrococcales</taxon>
        <taxon>Bogoriellaceae</taxon>
        <taxon>Georgenia</taxon>
    </lineage>
</organism>
<reference evidence="2" key="1">
    <citation type="submission" date="2023-02" db="EMBL/GenBank/DDBJ databases">
        <title>Georgenia sp.10Sc9-8, isolated from a soil sample collected from the Taklamakan desert.</title>
        <authorList>
            <person name="Liu S."/>
        </authorList>
    </citation>
    <scope>NUCLEOTIDE SEQUENCE</scope>
    <source>
        <strain evidence="2">10Sc9-8</strain>
    </source>
</reference>
<dbReference type="EMBL" id="JARACI010000261">
    <property type="protein sequence ID" value="MDD9205096.1"/>
    <property type="molecule type" value="Genomic_DNA"/>
</dbReference>
<dbReference type="Pfam" id="PF21853">
    <property type="entry name" value="DUF6912"/>
    <property type="match status" value="1"/>
</dbReference>
<accession>A0ABT5TSQ8</accession>
<comment type="caution">
    <text evidence="2">The sequence shown here is derived from an EMBL/GenBank/DDBJ whole genome shotgun (WGS) entry which is preliminary data.</text>
</comment>
<dbReference type="InterPro" id="IPR054206">
    <property type="entry name" value="DUF6912"/>
</dbReference>
<proteinExistence type="predicted"/>
<gene>
    <name evidence="2" type="ORF">PU560_01285</name>
</gene>
<feature type="non-terminal residue" evidence="2">
    <location>
        <position position="1"/>
    </location>
</feature>
<dbReference type="Proteomes" id="UP001165561">
    <property type="component" value="Unassembled WGS sequence"/>
</dbReference>
<protein>
    <submittedName>
        <fullName evidence="2">Uncharacterized protein</fullName>
    </submittedName>
</protein>
<name>A0ABT5TSQ8_9MICO</name>
<evidence type="ECO:0000313" key="3">
    <source>
        <dbReference type="Proteomes" id="UP001165561"/>
    </source>
</evidence>
<sequence length="87" mass="8961">VAAADVAADAVEVPDRPGPDQLPSAVRVTTTVPWPDVVSLHVDEADAAEDVAAASGGDAAALERAADRDLLWYDVVELADLRADLGL</sequence>
<evidence type="ECO:0000256" key="1">
    <source>
        <dbReference type="SAM" id="MobiDB-lite"/>
    </source>
</evidence>